<evidence type="ECO:0000313" key="4">
    <source>
        <dbReference type="Proteomes" id="UP001167160"/>
    </source>
</evidence>
<sequence length="161" mass="16697">MKRIVPALLLAGAALVLTGCAGGAGQATGPDAHRTRAAGKGGEGSGTEAVPAGCPSGPGRSLPDAFPQDLPVPDDAVVTGVESRSDHRLVVDAVTRGGFADTLSFLQKRLPKAGYRLAEGEVEEHDAESDFSSAQVRGRWAIREMPDCENGVFLTYLTAPR</sequence>
<dbReference type="PROSITE" id="PS51257">
    <property type="entry name" value="PROKAR_LIPOPROTEIN"/>
    <property type="match status" value="1"/>
</dbReference>
<keyword evidence="3" id="KW-0449">Lipoprotein</keyword>
<evidence type="ECO:0000313" key="3">
    <source>
        <dbReference type="EMBL" id="MCM2577214.1"/>
    </source>
</evidence>
<dbReference type="RefSeq" id="WP_251411644.1">
    <property type="nucleotide sequence ID" value="NZ_JAMQGM010000016.1"/>
</dbReference>
<keyword evidence="4" id="KW-1185">Reference proteome</keyword>
<gene>
    <name evidence="3" type="ORF">M1E25_07600</name>
</gene>
<feature type="chain" id="PRO_5046624309" evidence="2">
    <location>
        <begin position="24"/>
        <end position="161"/>
    </location>
</feature>
<name>A0ABT0X475_9ACTN</name>
<proteinExistence type="predicted"/>
<evidence type="ECO:0000256" key="2">
    <source>
        <dbReference type="SAM" id="SignalP"/>
    </source>
</evidence>
<dbReference type="EMBL" id="JAMQGM010000016">
    <property type="protein sequence ID" value="MCM2577214.1"/>
    <property type="molecule type" value="Genomic_DNA"/>
</dbReference>
<feature type="signal peptide" evidence="2">
    <location>
        <begin position="1"/>
        <end position="23"/>
    </location>
</feature>
<dbReference type="Proteomes" id="UP001167160">
    <property type="component" value="Unassembled WGS sequence"/>
</dbReference>
<evidence type="ECO:0000256" key="1">
    <source>
        <dbReference type="SAM" id="MobiDB-lite"/>
    </source>
</evidence>
<protein>
    <submittedName>
        <fullName evidence="3">Lipoprotein</fullName>
    </submittedName>
</protein>
<feature type="region of interest" description="Disordered" evidence="1">
    <location>
        <begin position="24"/>
        <end position="68"/>
    </location>
</feature>
<accession>A0ABT0X475</accession>
<organism evidence="3 4">
    <name type="scientific">Streptomyces meridianus</name>
    <dbReference type="NCBI Taxonomy" id="2938945"/>
    <lineage>
        <taxon>Bacteria</taxon>
        <taxon>Bacillati</taxon>
        <taxon>Actinomycetota</taxon>
        <taxon>Actinomycetes</taxon>
        <taxon>Kitasatosporales</taxon>
        <taxon>Streptomycetaceae</taxon>
        <taxon>Streptomyces</taxon>
    </lineage>
</organism>
<keyword evidence="2" id="KW-0732">Signal</keyword>
<reference evidence="3" key="1">
    <citation type="journal article" date="2023" name="Int. J. Syst. Evol. Microbiol.">
        <title>Streptomyces meridianus sp. nov. isolated from brackish water of the Tagus estuary in Alcochete, Portugal.</title>
        <authorList>
            <person name="Santos J.D.N."/>
            <person name="Klimek D."/>
            <person name="Calusinska M."/>
            <person name="Lobo Da Cunha A."/>
            <person name="Catita J."/>
            <person name="Goncalves H."/>
            <person name="Gonzalez I."/>
            <person name="Reyes F."/>
            <person name="Lage O.M."/>
        </authorList>
    </citation>
    <scope>NUCLEOTIDE SEQUENCE</scope>
    <source>
        <strain evidence="3">MTZ3.1</strain>
    </source>
</reference>
<comment type="caution">
    <text evidence="3">The sequence shown here is derived from an EMBL/GenBank/DDBJ whole genome shotgun (WGS) entry which is preliminary data.</text>
</comment>